<comment type="similarity">
    <text evidence="12">Belongs to the tetrahydrofolate dehydrogenase/cyclohydrolase family.</text>
</comment>
<keyword evidence="6 12" id="KW-0378">Hydrolase</keyword>
<feature type="binding site" evidence="12">
    <location>
        <begin position="164"/>
        <end position="166"/>
    </location>
    <ligand>
        <name>NADP(+)</name>
        <dbReference type="ChEBI" id="CHEBI:58349"/>
    </ligand>
</feature>
<evidence type="ECO:0000313" key="15">
    <source>
        <dbReference type="EMBL" id="EEA89445.1"/>
    </source>
</evidence>
<evidence type="ECO:0000256" key="9">
    <source>
        <dbReference type="ARBA" id="ARBA00023102"/>
    </source>
</evidence>
<dbReference type="UniPathway" id="UPA00193"/>
<feature type="domain" description="Tetrahydrofolate dehydrogenase/cyclohydrolase catalytic" evidence="13">
    <location>
        <begin position="5"/>
        <end position="119"/>
    </location>
</feature>
<evidence type="ECO:0000256" key="12">
    <source>
        <dbReference type="HAMAP-Rule" id="MF_01576"/>
    </source>
</evidence>
<dbReference type="OrthoDB" id="9803580at2"/>
<dbReference type="eggNOG" id="COG0190">
    <property type="taxonomic scope" value="Bacteria"/>
</dbReference>
<evidence type="ECO:0000256" key="4">
    <source>
        <dbReference type="ARBA" id="ARBA00022605"/>
    </source>
</evidence>
<organism evidence="15 16">
    <name type="scientific">Collinsella stercoris DSM 13279</name>
    <dbReference type="NCBI Taxonomy" id="445975"/>
    <lineage>
        <taxon>Bacteria</taxon>
        <taxon>Bacillati</taxon>
        <taxon>Actinomycetota</taxon>
        <taxon>Coriobacteriia</taxon>
        <taxon>Coriobacteriales</taxon>
        <taxon>Coriobacteriaceae</taxon>
        <taxon>Collinsella</taxon>
    </lineage>
</organism>
<dbReference type="SUPFAM" id="SSF51735">
    <property type="entry name" value="NAD(P)-binding Rossmann-fold domains"/>
    <property type="match status" value="1"/>
</dbReference>
<dbReference type="HAMAP" id="MF_01576">
    <property type="entry name" value="THF_DHG_CYH"/>
    <property type="match status" value="1"/>
</dbReference>
<keyword evidence="7 12" id="KW-0521">NADP</keyword>
<comment type="pathway">
    <text evidence="1 12">One-carbon metabolism; tetrahydrofolate interconversion.</text>
</comment>
<dbReference type="GO" id="GO:0005829">
    <property type="term" value="C:cytosol"/>
    <property type="evidence" value="ECO:0007669"/>
    <property type="project" value="TreeGrafter"/>
</dbReference>
<evidence type="ECO:0000256" key="8">
    <source>
        <dbReference type="ARBA" id="ARBA00023002"/>
    </source>
</evidence>
<dbReference type="EC" id="3.5.4.9" evidence="12"/>
<evidence type="ECO:0000256" key="3">
    <source>
        <dbReference type="ARBA" id="ARBA00022563"/>
    </source>
</evidence>
<dbReference type="PANTHER" id="PTHR48099:SF5">
    <property type="entry name" value="C-1-TETRAHYDROFOLATE SYNTHASE, CYTOPLASMIC"/>
    <property type="match status" value="1"/>
</dbReference>
<dbReference type="Pfam" id="PF02882">
    <property type="entry name" value="THF_DHG_CYH_C"/>
    <property type="match status" value="1"/>
</dbReference>
<dbReference type="FunFam" id="3.40.50.10860:FF:000005">
    <property type="entry name" value="C-1-tetrahydrofolate synthase, cytoplasmic, putative"/>
    <property type="match status" value="1"/>
</dbReference>
<reference evidence="15 16" key="1">
    <citation type="submission" date="2008-10" db="EMBL/GenBank/DDBJ databases">
        <title>Draft genome sequence of Collinsella stercoris (DSM 13279).</title>
        <authorList>
            <person name="Sudarsanam P."/>
            <person name="Ley R."/>
            <person name="Guruge J."/>
            <person name="Turnbaugh P.J."/>
            <person name="Mahowald M."/>
            <person name="Liep D."/>
            <person name="Gordon J."/>
        </authorList>
    </citation>
    <scope>NUCLEOTIDE SEQUENCE [LARGE SCALE GENOMIC DNA]</scope>
    <source>
        <strain evidence="15 16">DSM 13279</strain>
    </source>
</reference>
<sequence length="286" mass="30116">MALRIDGKRLAADVRARAAAEVAELAARGIPCGLAVVLVGDDQGSATYVRAKLRDCEQCGIPSRDFKLPEQTTQDELMELVRTLNDDPGIAGILVQMPLPRHLDAEAVVAAIDPTKDVDGFHPENLGRLVRGLPGLRPCTPAGIMEMLDAYGIDVSGKNAVIVGRSSIVGKPMSLMLLAQNATISVAHSHTDPRELARICQSADILVAACGIPKMIKGPWIKPGAAVIDVGMDRDEDGKLCGDVDFDSAELVAGAITPVPGGVGPMTRAMLMSNVVMAAKMQHGLM</sequence>
<dbReference type="Gene3D" id="3.40.50.720">
    <property type="entry name" value="NAD(P)-binding Rossmann-like Domain"/>
    <property type="match status" value="1"/>
</dbReference>
<dbReference type="GO" id="GO:0009086">
    <property type="term" value="P:methionine biosynthetic process"/>
    <property type="evidence" value="ECO:0007669"/>
    <property type="project" value="UniProtKB-KW"/>
</dbReference>
<evidence type="ECO:0000259" key="13">
    <source>
        <dbReference type="Pfam" id="PF00763"/>
    </source>
</evidence>
<dbReference type="PANTHER" id="PTHR48099">
    <property type="entry name" value="C-1-TETRAHYDROFOLATE SYNTHASE, CYTOPLASMIC-RELATED"/>
    <property type="match status" value="1"/>
</dbReference>
<name>B6GE62_9ACTN</name>
<evidence type="ECO:0000256" key="6">
    <source>
        <dbReference type="ARBA" id="ARBA00022801"/>
    </source>
</evidence>
<evidence type="ECO:0000256" key="11">
    <source>
        <dbReference type="ARBA" id="ARBA00023268"/>
    </source>
</evidence>
<keyword evidence="11 12" id="KW-0511">Multifunctional enzyme</keyword>
<comment type="caution">
    <text evidence="12">Lacks conserved residue(s) required for the propagation of feature annotation.</text>
</comment>
<feature type="domain" description="Tetrahydrofolate dehydrogenase/cyclohydrolase NAD(P)-binding" evidence="14">
    <location>
        <begin position="138"/>
        <end position="282"/>
    </location>
</feature>
<gene>
    <name evidence="12 15" type="primary">folD</name>
    <name evidence="15" type="ORF">COLSTE_02399</name>
</gene>
<comment type="subunit">
    <text evidence="2 12">Homodimer.</text>
</comment>
<dbReference type="NCBIfam" id="NF010783">
    <property type="entry name" value="PRK14186.1"/>
    <property type="match status" value="1"/>
</dbReference>
<dbReference type="RefSeq" id="WP_006722021.1">
    <property type="nucleotide sequence ID" value="NZ_CP085935.1"/>
</dbReference>
<dbReference type="InterPro" id="IPR046346">
    <property type="entry name" value="Aminoacid_DH-like_N_sf"/>
</dbReference>
<comment type="function">
    <text evidence="12">Catalyzes the oxidation of 5,10-methylenetetrahydrofolate to 5,10-methenyltetrahydrofolate and then the hydrolysis of 5,10-methenyltetrahydrofolate to 10-formyltetrahydrofolate.</text>
</comment>
<accession>B6GE62</accession>
<evidence type="ECO:0000259" key="14">
    <source>
        <dbReference type="Pfam" id="PF02882"/>
    </source>
</evidence>
<dbReference type="SUPFAM" id="SSF53223">
    <property type="entry name" value="Aminoacid dehydrogenase-like, N-terminal domain"/>
    <property type="match status" value="1"/>
</dbReference>
<dbReference type="Proteomes" id="UP000003560">
    <property type="component" value="Unassembled WGS sequence"/>
</dbReference>
<keyword evidence="16" id="KW-1185">Reference proteome</keyword>
<evidence type="ECO:0000256" key="2">
    <source>
        <dbReference type="ARBA" id="ARBA00011738"/>
    </source>
</evidence>
<dbReference type="CDD" id="cd01080">
    <property type="entry name" value="NAD_bind_m-THF_DH_Cyclohyd"/>
    <property type="match status" value="1"/>
</dbReference>
<keyword evidence="8 12" id="KW-0560">Oxidoreductase</keyword>
<dbReference type="GeneID" id="98001615"/>
<dbReference type="InterPro" id="IPR020630">
    <property type="entry name" value="THF_DH/CycHdrlase_cat_dom"/>
</dbReference>
<dbReference type="EC" id="1.5.1.5" evidence="12"/>
<dbReference type="AlphaFoldDB" id="B6GE62"/>
<evidence type="ECO:0000256" key="10">
    <source>
        <dbReference type="ARBA" id="ARBA00023167"/>
    </source>
</evidence>
<dbReference type="GO" id="GO:0000105">
    <property type="term" value="P:L-histidine biosynthetic process"/>
    <property type="evidence" value="ECO:0007669"/>
    <property type="project" value="UniProtKB-KW"/>
</dbReference>
<dbReference type="PROSITE" id="PS00766">
    <property type="entry name" value="THF_DHG_CYH_1"/>
    <property type="match status" value="1"/>
</dbReference>
<evidence type="ECO:0000256" key="7">
    <source>
        <dbReference type="ARBA" id="ARBA00022857"/>
    </source>
</evidence>
<dbReference type="InterPro" id="IPR036291">
    <property type="entry name" value="NAD(P)-bd_dom_sf"/>
</dbReference>
<evidence type="ECO:0000313" key="16">
    <source>
        <dbReference type="Proteomes" id="UP000003560"/>
    </source>
</evidence>
<dbReference type="Pfam" id="PF00763">
    <property type="entry name" value="THF_DHG_CYH"/>
    <property type="match status" value="1"/>
</dbReference>
<comment type="catalytic activity">
    <reaction evidence="12">
        <text>(6R)-5,10-methylene-5,6,7,8-tetrahydrofolate + NADP(+) = (6R)-5,10-methenyltetrahydrofolate + NADPH</text>
        <dbReference type="Rhea" id="RHEA:22812"/>
        <dbReference type="ChEBI" id="CHEBI:15636"/>
        <dbReference type="ChEBI" id="CHEBI:57455"/>
        <dbReference type="ChEBI" id="CHEBI:57783"/>
        <dbReference type="ChEBI" id="CHEBI:58349"/>
        <dbReference type="EC" id="1.5.1.5"/>
    </reaction>
</comment>
<evidence type="ECO:0000256" key="5">
    <source>
        <dbReference type="ARBA" id="ARBA00022755"/>
    </source>
</evidence>
<dbReference type="EMBL" id="ABXJ01000142">
    <property type="protein sequence ID" value="EEA89445.1"/>
    <property type="molecule type" value="Genomic_DNA"/>
</dbReference>
<dbReference type="PRINTS" id="PR00085">
    <property type="entry name" value="THFDHDRGNASE"/>
</dbReference>
<dbReference type="GO" id="GO:0035999">
    <property type="term" value="P:tetrahydrofolate interconversion"/>
    <property type="evidence" value="ECO:0007669"/>
    <property type="project" value="UniProtKB-UniRule"/>
</dbReference>
<dbReference type="GO" id="GO:0006164">
    <property type="term" value="P:purine nucleotide biosynthetic process"/>
    <property type="evidence" value="ECO:0007669"/>
    <property type="project" value="UniProtKB-KW"/>
</dbReference>
<keyword evidence="9 12" id="KW-0368">Histidine biosynthesis</keyword>
<dbReference type="InterPro" id="IPR020867">
    <property type="entry name" value="THF_DH/CycHdrlase_CS"/>
</dbReference>
<dbReference type="STRING" id="445975.COLSTE_02399"/>
<comment type="catalytic activity">
    <reaction evidence="12">
        <text>(6R)-5,10-methenyltetrahydrofolate + H2O = (6R)-10-formyltetrahydrofolate + H(+)</text>
        <dbReference type="Rhea" id="RHEA:23700"/>
        <dbReference type="ChEBI" id="CHEBI:15377"/>
        <dbReference type="ChEBI" id="CHEBI:15378"/>
        <dbReference type="ChEBI" id="CHEBI:57455"/>
        <dbReference type="ChEBI" id="CHEBI:195366"/>
        <dbReference type="EC" id="3.5.4.9"/>
    </reaction>
</comment>
<evidence type="ECO:0000256" key="1">
    <source>
        <dbReference type="ARBA" id="ARBA00004777"/>
    </source>
</evidence>
<proteinExistence type="inferred from homology"/>
<reference evidence="15 16" key="2">
    <citation type="submission" date="2008-10" db="EMBL/GenBank/DDBJ databases">
        <authorList>
            <person name="Fulton L."/>
            <person name="Clifton S."/>
            <person name="Fulton B."/>
            <person name="Xu J."/>
            <person name="Minx P."/>
            <person name="Pepin K.H."/>
            <person name="Johnson M."/>
            <person name="Thiruvilangam P."/>
            <person name="Bhonagiri V."/>
            <person name="Nash W.E."/>
            <person name="Mardis E.R."/>
            <person name="Wilson R.K."/>
        </authorList>
    </citation>
    <scope>NUCLEOTIDE SEQUENCE [LARGE SCALE GENOMIC DNA]</scope>
    <source>
        <strain evidence="15 16">DSM 13279</strain>
    </source>
</reference>
<dbReference type="InterPro" id="IPR000672">
    <property type="entry name" value="THF_DH/CycHdrlase"/>
</dbReference>
<keyword evidence="5 12" id="KW-0658">Purine biosynthesis</keyword>
<dbReference type="NCBIfam" id="NF008058">
    <property type="entry name" value="PRK10792.1"/>
    <property type="match status" value="1"/>
</dbReference>
<dbReference type="InterPro" id="IPR020631">
    <property type="entry name" value="THF_DH/CycHdrlase_NAD-bd_dom"/>
</dbReference>
<keyword evidence="4 12" id="KW-0028">Amino-acid biosynthesis</keyword>
<dbReference type="GO" id="GO:0004477">
    <property type="term" value="F:methenyltetrahydrofolate cyclohydrolase activity"/>
    <property type="evidence" value="ECO:0007669"/>
    <property type="project" value="UniProtKB-UniRule"/>
</dbReference>
<dbReference type="Gene3D" id="3.40.50.10860">
    <property type="entry name" value="Leucine Dehydrogenase, chain A, domain 1"/>
    <property type="match status" value="1"/>
</dbReference>
<dbReference type="GO" id="GO:0004488">
    <property type="term" value="F:methylenetetrahydrofolate dehydrogenase (NADP+) activity"/>
    <property type="evidence" value="ECO:0007669"/>
    <property type="project" value="UniProtKB-UniRule"/>
</dbReference>
<protein>
    <recommendedName>
        <fullName evidence="12">Bifunctional protein FolD</fullName>
    </recommendedName>
    <domain>
        <recommendedName>
            <fullName evidence="12">Methylenetetrahydrofolate dehydrogenase</fullName>
            <ecNumber evidence="12">1.5.1.5</ecNumber>
        </recommendedName>
    </domain>
    <domain>
        <recommendedName>
            <fullName evidence="12">Methenyltetrahydrofolate cyclohydrolase</fullName>
            <ecNumber evidence="12">3.5.4.9</ecNumber>
        </recommendedName>
    </domain>
</protein>
<keyword evidence="3 12" id="KW-0554">One-carbon metabolism</keyword>
<comment type="caution">
    <text evidence="15">The sequence shown here is derived from an EMBL/GenBank/DDBJ whole genome shotgun (WGS) entry which is preliminary data.</text>
</comment>
<keyword evidence="10 12" id="KW-0486">Methionine biosynthesis</keyword>
<dbReference type="HOGENOM" id="CLU_034045_2_1_11"/>
<dbReference type="FunFam" id="3.40.50.720:FF:000094">
    <property type="entry name" value="Bifunctional protein FolD"/>
    <property type="match status" value="1"/>
</dbReference>